<protein>
    <submittedName>
        <fullName evidence="4">Uncharacterized protein</fullName>
    </submittedName>
</protein>
<dbReference type="EMBL" id="CAJOBI010007015">
    <property type="protein sequence ID" value="CAF4075250.1"/>
    <property type="molecule type" value="Genomic_DNA"/>
</dbReference>
<dbReference type="EMBL" id="CAJOBF010003404">
    <property type="protein sequence ID" value="CAF4089727.1"/>
    <property type="molecule type" value="Genomic_DNA"/>
</dbReference>
<sequence length="312" mass="36177">MHFLLITRLFLTIPLIYGNSVSKTTRSESNTAPMNDLGLTFGHTVSKRDNVVVIYFDLFNSTLKDYRYYYFNFRSFGSFSGNEYLPRQRLHHIHNSLRIIGLHEDDYVTCLSFIDEYETIFSPRYACYEFTLGEKIVGSHHETKSGYLVPALVVVAVVLHVLIAIIHYIKSKNYAHKLLHRFIDVTSKSSRRKIVLDVSLKELDKELDQPHIPAYAQRRLSRVAIDISNENESNHLENSLFGDPHDELPLYTLPHHSRRVSLATMEAIPEDRNTDAIDSALSVRHLLDSTPWMRRANRTNSLSMRRTNQLHF</sequence>
<accession>A0A816H1J8</accession>
<keyword evidence="1" id="KW-0812">Transmembrane</keyword>
<evidence type="ECO:0000313" key="5">
    <source>
        <dbReference type="EMBL" id="CAF2047166.1"/>
    </source>
</evidence>
<keyword evidence="2" id="KW-0732">Signal</keyword>
<dbReference type="Proteomes" id="UP000663855">
    <property type="component" value="Unassembled WGS sequence"/>
</dbReference>
<evidence type="ECO:0000256" key="2">
    <source>
        <dbReference type="SAM" id="SignalP"/>
    </source>
</evidence>
<evidence type="ECO:0000313" key="4">
    <source>
        <dbReference type="EMBL" id="CAF1682450.1"/>
    </source>
</evidence>
<feature type="transmembrane region" description="Helical" evidence="1">
    <location>
        <begin position="147"/>
        <end position="169"/>
    </location>
</feature>
<dbReference type="Proteomes" id="UP000681720">
    <property type="component" value="Unassembled WGS sequence"/>
</dbReference>
<evidence type="ECO:0000313" key="8">
    <source>
        <dbReference type="EMBL" id="CAF3837894.1"/>
    </source>
</evidence>
<dbReference type="EMBL" id="CAJNOV010012426">
    <property type="protein sequence ID" value="CAF1485050.1"/>
    <property type="molecule type" value="Genomic_DNA"/>
</dbReference>
<evidence type="ECO:0000313" key="10">
    <source>
        <dbReference type="EMBL" id="CAF4038698.1"/>
    </source>
</evidence>
<dbReference type="Proteomes" id="UP000663842">
    <property type="component" value="Unassembled WGS sequence"/>
</dbReference>
<dbReference type="Proteomes" id="UP000663824">
    <property type="component" value="Unassembled WGS sequence"/>
</dbReference>
<keyword evidence="1" id="KW-0472">Membrane</keyword>
<dbReference type="OrthoDB" id="10022358at2759"/>
<dbReference type="Proteomes" id="UP000663834">
    <property type="component" value="Unassembled WGS sequence"/>
</dbReference>
<evidence type="ECO:0000313" key="11">
    <source>
        <dbReference type="EMBL" id="CAF4075250.1"/>
    </source>
</evidence>
<evidence type="ECO:0000313" key="6">
    <source>
        <dbReference type="EMBL" id="CAF2108009.1"/>
    </source>
</evidence>
<dbReference type="Proteomes" id="UP000676336">
    <property type="component" value="Unassembled WGS sequence"/>
</dbReference>
<gene>
    <name evidence="8" type="ORF">BYL167_LOCUS5097</name>
    <name evidence="3" type="ORF">CJN711_LOCUS26376</name>
    <name evidence="9" type="ORF">GIL414_LOCUS5333</name>
    <name evidence="4" type="ORF">KQP761_LOCUS37118</name>
    <name evidence="6" type="ORF">MBJ925_LOCUS23634</name>
    <name evidence="10" type="ORF">OVN521_LOCUS17249</name>
    <name evidence="11" type="ORF">SMN809_LOCUS15982</name>
    <name evidence="12" type="ORF">UXM345_LOCUS21594</name>
    <name evidence="7" type="ORF">WKI299_LOCUS30662</name>
    <name evidence="5" type="ORF">XDN619_LOCUS7840</name>
</gene>
<dbReference type="Proteomes" id="UP000681967">
    <property type="component" value="Unassembled WGS sequence"/>
</dbReference>
<evidence type="ECO:0000313" key="9">
    <source>
        <dbReference type="EMBL" id="CAF3876805.1"/>
    </source>
</evidence>
<dbReference type="EMBL" id="CAJOBH010001135">
    <property type="protein sequence ID" value="CAF3837894.1"/>
    <property type="molecule type" value="Genomic_DNA"/>
</dbReference>
<dbReference type="EMBL" id="CAJNOW010021028">
    <property type="protein sequence ID" value="CAF1682450.1"/>
    <property type="molecule type" value="Genomic_DNA"/>
</dbReference>
<dbReference type="EMBL" id="CAJOBG010002971">
    <property type="protein sequence ID" value="CAF4038698.1"/>
    <property type="molecule type" value="Genomic_DNA"/>
</dbReference>
<dbReference type="Proteomes" id="UP000663887">
    <property type="component" value="Unassembled WGS sequence"/>
</dbReference>
<dbReference type="EMBL" id="CAJNRG010002401">
    <property type="protein sequence ID" value="CAF2047166.1"/>
    <property type="molecule type" value="Genomic_DNA"/>
</dbReference>
<dbReference type="EMBL" id="CAJOBJ010001393">
    <property type="protein sequence ID" value="CAF3876805.1"/>
    <property type="molecule type" value="Genomic_DNA"/>
</dbReference>
<evidence type="ECO:0000313" key="12">
    <source>
        <dbReference type="EMBL" id="CAF4089727.1"/>
    </source>
</evidence>
<dbReference type="Proteomes" id="UP000663856">
    <property type="component" value="Unassembled WGS sequence"/>
</dbReference>
<evidence type="ECO:0000313" key="14">
    <source>
        <dbReference type="Proteomes" id="UP000663866"/>
    </source>
</evidence>
<proteinExistence type="predicted"/>
<name>A0A816H1J8_9BILA</name>
<dbReference type="EMBL" id="CAJNRF010013910">
    <property type="protein sequence ID" value="CAF2152870.1"/>
    <property type="molecule type" value="Genomic_DNA"/>
</dbReference>
<evidence type="ECO:0000313" key="13">
    <source>
        <dbReference type="Proteomes" id="UP000663834"/>
    </source>
</evidence>
<feature type="signal peptide" evidence="2">
    <location>
        <begin position="1"/>
        <end position="18"/>
    </location>
</feature>
<organism evidence="4 13">
    <name type="scientific">Rotaria magnacalcarata</name>
    <dbReference type="NCBI Taxonomy" id="392030"/>
    <lineage>
        <taxon>Eukaryota</taxon>
        <taxon>Metazoa</taxon>
        <taxon>Spiralia</taxon>
        <taxon>Gnathifera</taxon>
        <taxon>Rotifera</taxon>
        <taxon>Eurotatoria</taxon>
        <taxon>Bdelloidea</taxon>
        <taxon>Philodinida</taxon>
        <taxon>Philodinidae</taxon>
        <taxon>Rotaria</taxon>
    </lineage>
</organism>
<evidence type="ECO:0000313" key="7">
    <source>
        <dbReference type="EMBL" id="CAF2152870.1"/>
    </source>
</evidence>
<dbReference type="Proteomes" id="UP000663866">
    <property type="component" value="Unassembled WGS sequence"/>
</dbReference>
<reference evidence="4" key="1">
    <citation type="submission" date="2021-02" db="EMBL/GenBank/DDBJ databases">
        <authorList>
            <person name="Nowell W R."/>
        </authorList>
    </citation>
    <scope>NUCLEOTIDE SEQUENCE</scope>
</reference>
<keyword evidence="14" id="KW-1185">Reference proteome</keyword>
<keyword evidence="1" id="KW-1133">Transmembrane helix</keyword>
<comment type="caution">
    <text evidence="4">The sequence shown here is derived from an EMBL/GenBank/DDBJ whole genome shotgun (WGS) entry which is preliminary data.</text>
</comment>
<dbReference type="AlphaFoldDB" id="A0A816H1J8"/>
<dbReference type="EMBL" id="CAJNRE010012161">
    <property type="protein sequence ID" value="CAF2108009.1"/>
    <property type="molecule type" value="Genomic_DNA"/>
</dbReference>
<evidence type="ECO:0000313" key="3">
    <source>
        <dbReference type="EMBL" id="CAF1485050.1"/>
    </source>
</evidence>
<feature type="chain" id="PRO_5035609693" evidence="2">
    <location>
        <begin position="19"/>
        <end position="312"/>
    </location>
</feature>
<evidence type="ECO:0000256" key="1">
    <source>
        <dbReference type="SAM" id="Phobius"/>
    </source>
</evidence>